<evidence type="ECO:0000313" key="3">
    <source>
        <dbReference type="Proteomes" id="UP000284416"/>
    </source>
</evidence>
<dbReference type="EMBL" id="QWEG01000001">
    <property type="protein sequence ID" value="RHW43343.1"/>
    <property type="molecule type" value="Genomic_DNA"/>
</dbReference>
<proteinExistence type="predicted"/>
<reference evidence="2 3" key="1">
    <citation type="journal article" date="2017" name="Int. J. Syst. Evol. Microbiol.">
        <title>Bacillus notoginsengisoli sp. nov., a novel bacterium isolated from the rhizosphere of Panax notoginseng.</title>
        <authorList>
            <person name="Zhang M.Y."/>
            <person name="Cheng J."/>
            <person name="Cai Y."/>
            <person name="Zhang T.Y."/>
            <person name="Wu Y.Y."/>
            <person name="Manikprabhu D."/>
            <person name="Li W.J."/>
            <person name="Zhang Y.X."/>
        </authorList>
    </citation>
    <scope>NUCLEOTIDE SEQUENCE [LARGE SCALE GENOMIC DNA]</scope>
    <source>
        <strain evidence="2 3">JCM 30743</strain>
    </source>
</reference>
<dbReference type="PANTHER" id="PTHR43259">
    <property type="entry name" value="SPT10P"/>
    <property type="match status" value="1"/>
</dbReference>
<comment type="caution">
    <text evidence="2">The sequence shown here is derived from an EMBL/GenBank/DDBJ whole genome shotgun (WGS) entry which is preliminary data.</text>
</comment>
<evidence type="ECO:0000313" key="2">
    <source>
        <dbReference type="EMBL" id="RHW43343.1"/>
    </source>
</evidence>
<accession>A0A417YZM1</accession>
<dbReference type="AlphaFoldDB" id="A0A417YZM1"/>
<name>A0A417YZM1_9BACI</name>
<evidence type="ECO:0000259" key="1">
    <source>
        <dbReference type="PROSITE" id="PS51186"/>
    </source>
</evidence>
<dbReference type="OrthoDB" id="65897at2"/>
<dbReference type="GO" id="GO:0016747">
    <property type="term" value="F:acyltransferase activity, transferring groups other than amino-acyl groups"/>
    <property type="evidence" value="ECO:0007669"/>
    <property type="project" value="InterPro"/>
</dbReference>
<dbReference type="PANTHER" id="PTHR43259:SF1">
    <property type="entry name" value="N-ACETYLTRANSFERASE DOMAIN-CONTAINING PROTEIN"/>
    <property type="match status" value="1"/>
</dbReference>
<dbReference type="Pfam" id="PF00583">
    <property type="entry name" value="Acetyltransf_1"/>
    <property type="match status" value="1"/>
</dbReference>
<dbReference type="InterPro" id="IPR052829">
    <property type="entry name" value="N-acetyltransferase_domain"/>
</dbReference>
<keyword evidence="3" id="KW-1185">Reference proteome</keyword>
<organism evidence="2 3">
    <name type="scientific">Neobacillus notoginsengisoli</name>
    <dbReference type="NCBI Taxonomy" id="1578198"/>
    <lineage>
        <taxon>Bacteria</taxon>
        <taxon>Bacillati</taxon>
        <taxon>Bacillota</taxon>
        <taxon>Bacilli</taxon>
        <taxon>Bacillales</taxon>
        <taxon>Bacillaceae</taxon>
        <taxon>Neobacillus</taxon>
    </lineage>
</organism>
<dbReference type="Gene3D" id="3.40.630.30">
    <property type="match status" value="1"/>
</dbReference>
<dbReference type="InterPro" id="IPR000182">
    <property type="entry name" value="GNAT_dom"/>
</dbReference>
<dbReference type="SUPFAM" id="SSF55729">
    <property type="entry name" value="Acyl-CoA N-acyltransferases (Nat)"/>
    <property type="match status" value="1"/>
</dbReference>
<keyword evidence="2" id="KW-0808">Transferase</keyword>
<gene>
    <name evidence="2" type="ORF">D1B31_01355</name>
</gene>
<feature type="domain" description="N-acetyltransferase" evidence="1">
    <location>
        <begin position="23"/>
        <end position="155"/>
    </location>
</feature>
<protein>
    <submittedName>
        <fullName evidence="2">GNAT family N-acetyltransferase</fullName>
    </submittedName>
</protein>
<sequence length="155" mass="18387">MKNISLRKMNEEEFRLYFKNKIERYSDVLSENVHEEGEIPSSKARKQLNNLLPEGRKTPNHYLFNIYKDEQTIGFVWIKVEVEKKSAFLYEIFILEEYRAKGFGTAVINIIEDWLKEKEINYFKLHVFGNNTGAYKLYERLGFGIAGINMLKSIY</sequence>
<dbReference type="CDD" id="cd04301">
    <property type="entry name" value="NAT_SF"/>
    <property type="match status" value="1"/>
</dbReference>
<dbReference type="Proteomes" id="UP000284416">
    <property type="component" value="Unassembled WGS sequence"/>
</dbReference>
<dbReference type="InterPro" id="IPR016181">
    <property type="entry name" value="Acyl_CoA_acyltransferase"/>
</dbReference>
<dbReference type="PROSITE" id="PS51186">
    <property type="entry name" value="GNAT"/>
    <property type="match status" value="1"/>
</dbReference>